<organism evidence="2">
    <name type="scientific">Sesamum latifolium</name>
    <dbReference type="NCBI Taxonomy" id="2727402"/>
    <lineage>
        <taxon>Eukaryota</taxon>
        <taxon>Viridiplantae</taxon>
        <taxon>Streptophyta</taxon>
        <taxon>Embryophyta</taxon>
        <taxon>Tracheophyta</taxon>
        <taxon>Spermatophyta</taxon>
        <taxon>Magnoliopsida</taxon>
        <taxon>eudicotyledons</taxon>
        <taxon>Gunneridae</taxon>
        <taxon>Pentapetalae</taxon>
        <taxon>asterids</taxon>
        <taxon>lamiids</taxon>
        <taxon>Lamiales</taxon>
        <taxon>Pedaliaceae</taxon>
        <taxon>Sesamum</taxon>
    </lineage>
</organism>
<sequence length="110" mass="12426">MPEDIVHPYYNVETYKLVYEPAILPISGEMLWSETSFIPPLPINFGIGPGRPVGVKNREPNKPNVKTRNKRGKKPIKIKGQYTKHHCRICGEVGHNTKGCSGEKLSRTWA</sequence>
<evidence type="ECO:0000313" key="2">
    <source>
        <dbReference type="EMBL" id="KAL0444785.1"/>
    </source>
</evidence>
<proteinExistence type="predicted"/>
<dbReference type="AlphaFoldDB" id="A0AAW2WTM5"/>
<comment type="caution">
    <text evidence="2">The sequence shown here is derived from an EMBL/GenBank/DDBJ whole genome shotgun (WGS) entry which is preliminary data.</text>
</comment>
<reference evidence="2" key="2">
    <citation type="journal article" date="2024" name="Plant">
        <title>Genomic evolution and insights into agronomic trait innovations of Sesamum species.</title>
        <authorList>
            <person name="Miao H."/>
            <person name="Wang L."/>
            <person name="Qu L."/>
            <person name="Liu H."/>
            <person name="Sun Y."/>
            <person name="Le M."/>
            <person name="Wang Q."/>
            <person name="Wei S."/>
            <person name="Zheng Y."/>
            <person name="Lin W."/>
            <person name="Duan Y."/>
            <person name="Cao H."/>
            <person name="Xiong S."/>
            <person name="Wang X."/>
            <person name="Wei L."/>
            <person name="Li C."/>
            <person name="Ma Q."/>
            <person name="Ju M."/>
            <person name="Zhao R."/>
            <person name="Li G."/>
            <person name="Mu C."/>
            <person name="Tian Q."/>
            <person name="Mei H."/>
            <person name="Zhang T."/>
            <person name="Gao T."/>
            <person name="Zhang H."/>
        </authorList>
    </citation>
    <scope>NUCLEOTIDE SEQUENCE</scope>
    <source>
        <strain evidence="2">KEN1</strain>
    </source>
</reference>
<dbReference type="EMBL" id="JACGWN010000007">
    <property type="protein sequence ID" value="KAL0444785.1"/>
    <property type="molecule type" value="Genomic_DNA"/>
</dbReference>
<protein>
    <recommendedName>
        <fullName evidence="3">CCHC-type domain-containing protein</fullName>
    </recommendedName>
</protein>
<feature type="compositionally biased region" description="Basic residues" evidence="1">
    <location>
        <begin position="65"/>
        <end position="74"/>
    </location>
</feature>
<name>A0AAW2WTM5_9LAMI</name>
<evidence type="ECO:0000256" key="1">
    <source>
        <dbReference type="SAM" id="MobiDB-lite"/>
    </source>
</evidence>
<accession>A0AAW2WTM5</accession>
<feature type="region of interest" description="Disordered" evidence="1">
    <location>
        <begin position="50"/>
        <end position="74"/>
    </location>
</feature>
<reference evidence="2" key="1">
    <citation type="submission" date="2020-06" db="EMBL/GenBank/DDBJ databases">
        <authorList>
            <person name="Li T."/>
            <person name="Hu X."/>
            <person name="Zhang T."/>
            <person name="Song X."/>
            <person name="Zhang H."/>
            <person name="Dai N."/>
            <person name="Sheng W."/>
            <person name="Hou X."/>
            <person name="Wei L."/>
        </authorList>
    </citation>
    <scope>NUCLEOTIDE SEQUENCE</scope>
    <source>
        <strain evidence="2">KEN1</strain>
        <tissue evidence="2">Leaf</tissue>
    </source>
</reference>
<gene>
    <name evidence="2" type="ORF">Slati_2201200</name>
</gene>
<evidence type="ECO:0008006" key="3">
    <source>
        <dbReference type="Google" id="ProtNLM"/>
    </source>
</evidence>